<feature type="region of interest" description="Disordered" evidence="1">
    <location>
        <begin position="1"/>
        <end position="29"/>
    </location>
</feature>
<dbReference type="EMBL" id="JAIQCJ010000944">
    <property type="protein sequence ID" value="KAJ8793671.1"/>
    <property type="molecule type" value="Genomic_DNA"/>
</dbReference>
<accession>A0AB34HRI3</accession>
<dbReference type="AlphaFoldDB" id="A0AB34HRI3"/>
<evidence type="ECO:0000256" key="1">
    <source>
        <dbReference type="SAM" id="MobiDB-lite"/>
    </source>
</evidence>
<proteinExistence type="predicted"/>
<comment type="caution">
    <text evidence="2">The sequence shown here is derived from an EMBL/GenBank/DDBJ whole genome shotgun (WGS) entry which is preliminary data.</text>
</comment>
<protein>
    <submittedName>
        <fullName evidence="2">Uncharacterized protein</fullName>
    </submittedName>
</protein>
<feature type="compositionally biased region" description="Polar residues" evidence="1">
    <location>
        <begin position="1"/>
        <end position="16"/>
    </location>
</feature>
<sequence length="123" mass="13083">MTSSPQSASPGTQPRSKCSHSCAVPRPGVQAGTAVPETLQSECVVSQTQASQGQESMFVMLSDVSPDAALTLSDRERSKIGWDVKCPSGQGRTSWGIFEPKSSFGGPPHLIVMVLPRHQLCKD</sequence>
<keyword evidence="3" id="KW-1185">Reference proteome</keyword>
<organism evidence="2 3">
    <name type="scientific">Eschrichtius robustus</name>
    <name type="common">California gray whale</name>
    <name type="synonym">Eschrichtius gibbosus</name>
    <dbReference type="NCBI Taxonomy" id="9764"/>
    <lineage>
        <taxon>Eukaryota</taxon>
        <taxon>Metazoa</taxon>
        <taxon>Chordata</taxon>
        <taxon>Craniata</taxon>
        <taxon>Vertebrata</taxon>
        <taxon>Euteleostomi</taxon>
        <taxon>Mammalia</taxon>
        <taxon>Eutheria</taxon>
        <taxon>Laurasiatheria</taxon>
        <taxon>Artiodactyla</taxon>
        <taxon>Whippomorpha</taxon>
        <taxon>Cetacea</taxon>
        <taxon>Mysticeti</taxon>
        <taxon>Eschrichtiidae</taxon>
        <taxon>Eschrichtius</taxon>
    </lineage>
</organism>
<gene>
    <name evidence="2" type="ORF">J1605_003482</name>
</gene>
<reference evidence="2 3" key="1">
    <citation type="submission" date="2022-11" db="EMBL/GenBank/DDBJ databases">
        <title>Whole genome sequence of Eschrichtius robustus ER-17-0199.</title>
        <authorList>
            <person name="Bruniche-Olsen A."/>
            <person name="Black A.N."/>
            <person name="Fields C.J."/>
            <person name="Walden K."/>
            <person name="Dewoody J.A."/>
        </authorList>
    </citation>
    <scope>NUCLEOTIDE SEQUENCE [LARGE SCALE GENOMIC DNA]</scope>
    <source>
        <strain evidence="2">ER-17-0199</strain>
        <tissue evidence="2">Blubber</tissue>
    </source>
</reference>
<dbReference type="Proteomes" id="UP001159641">
    <property type="component" value="Unassembled WGS sequence"/>
</dbReference>
<evidence type="ECO:0000313" key="2">
    <source>
        <dbReference type="EMBL" id="KAJ8793671.1"/>
    </source>
</evidence>
<name>A0AB34HRI3_ESCRO</name>
<evidence type="ECO:0000313" key="3">
    <source>
        <dbReference type="Proteomes" id="UP001159641"/>
    </source>
</evidence>